<evidence type="ECO:0000313" key="2">
    <source>
        <dbReference type="EMBL" id="GGG91123.1"/>
    </source>
</evidence>
<evidence type="ECO:0000256" key="1">
    <source>
        <dbReference type="SAM" id="SignalP"/>
    </source>
</evidence>
<proteinExistence type="predicted"/>
<accession>A0A917HVR6</accession>
<evidence type="ECO:0008006" key="4">
    <source>
        <dbReference type="Google" id="ProtNLM"/>
    </source>
</evidence>
<dbReference type="InterPro" id="IPR011990">
    <property type="entry name" value="TPR-like_helical_dom_sf"/>
</dbReference>
<feature type="chain" id="PRO_5036965098" description="Starch-binding associating with outer membrane" evidence="1">
    <location>
        <begin position="22"/>
        <end position="521"/>
    </location>
</feature>
<keyword evidence="3" id="KW-1185">Reference proteome</keyword>
<comment type="caution">
    <text evidence="2">The sequence shown here is derived from an EMBL/GenBank/DDBJ whole genome shotgun (WGS) entry which is preliminary data.</text>
</comment>
<dbReference type="AlphaFoldDB" id="A0A917HVR6"/>
<sequence length="521" mass="57189">MKKIYSSFLIGAILISVTSCNKFLDINDNPNDPLGSTPQLILPQAITTTANNMRRFVDHGGQLMGYYANGGGVSGWGSIITYNFTTGDFRLMWDDTYNNLMDYEYVINQSADVVEDTYFNAIAKIMKAYNFQLLVDAYNDVPYSQAFQGNTQLSVPYDNGIDVYKSITDLVDQAISAILEADHDVVAEVATQQDPLFNGDMDKWLQFAQTLKLKLMLRANGKVQFSNEDFDEGIGFLTDDAIVNPGYAKVEGKQNRMWDGWVYSAANSARGFGSQFAPTPYVLGFYDGKKLDDPVRGDLVYRTWPSVATNQLGYQGSDAGRGTNPTVWMQGTSATSYTEIGIFKGPDAGQVLMLAAEAYLMLAEANVKGLVSGDAKANFENGIEASYRYLYKDIAGALAEGADPATDVADYIAANAGSYLVNFALADTDEKKAEAIITQKYIAQNMILSHESWNDFRRTGYPATLSAPAGNAVTSFVSLTSEASTPNRLPNRILYPQSEFNYNGGNAKTIDPNTDKIFWAK</sequence>
<dbReference type="Gene3D" id="1.25.40.390">
    <property type="match status" value="1"/>
</dbReference>
<feature type="signal peptide" evidence="1">
    <location>
        <begin position="1"/>
        <end position="21"/>
    </location>
</feature>
<protein>
    <recommendedName>
        <fullName evidence="4">Starch-binding associating with outer membrane</fullName>
    </recommendedName>
</protein>
<dbReference type="PROSITE" id="PS51257">
    <property type="entry name" value="PROKAR_LIPOPROTEIN"/>
    <property type="match status" value="1"/>
</dbReference>
<dbReference type="Proteomes" id="UP000660862">
    <property type="component" value="Unassembled WGS sequence"/>
</dbReference>
<reference evidence="2" key="1">
    <citation type="journal article" date="2014" name="Int. J. Syst. Evol. Microbiol.">
        <title>Complete genome sequence of Corynebacterium casei LMG S-19264T (=DSM 44701T), isolated from a smear-ripened cheese.</title>
        <authorList>
            <consortium name="US DOE Joint Genome Institute (JGI-PGF)"/>
            <person name="Walter F."/>
            <person name="Albersmeier A."/>
            <person name="Kalinowski J."/>
            <person name="Ruckert C."/>
        </authorList>
    </citation>
    <scope>NUCLEOTIDE SEQUENCE</scope>
    <source>
        <strain evidence="2">CGMCC 1.12195</strain>
    </source>
</reference>
<organism evidence="2 3">
    <name type="scientific">Parapedobacter pyrenivorans</name>
    <dbReference type="NCBI Taxonomy" id="1305674"/>
    <lineage>
        <taxon>Bacteria</taxon>
        <taxon>Pseudomonadati</taxon>
        <taxon>Bacteroidota</taxon>
        <taxon>Sphingobacteriia</taxon>
        <taxon>Sphingobacteriales</taxon>
        <taxon>Sphingobacteriaceae</taxon>
        <taxon>Parapedobacter</taxon>
    </lineage>
</organism>
<evidence type="ECO:0000313" key="3">
    <source>
        <dbReference type="Proteomes" id="UP000660862"/>
    </source>
</evidence>
<dbReference type="SUPFAM" id="SSF48452">
    <property type="entry name" value="TPR-like"/>
    <property type="match status" value="1"/>
</dbReference>
<dbReference type="EMBL" id="BMER01000002">
    <property type="protein sequence ID" value="GGG91123.1"/>
    <property type="molecule type" value="Genomic_DNA"/>
</dbReference>
<reference evidence="2" key="2">
    <citation type="submission" date="2020-09" db="EMBL/GenBank/DDBJ databases">
        <authorList>
            <person name="Sun Q."/>
            <person name="Zhou Y."/>
        </authorList>
    </citation>
    <scope>NUCLEOTIDE SEQUENCE</scope>
    <source>
        <strain evidence="2">CGMCC 1.12195</strain>
    </source>
</reference>
<gene>
    <name evidence="2" type="ORF">GCM10007415_27120</name>
</gene>
<dbReference type="Pfam" id="PF12771">
    <property type="entry name" value="SusD-like_2"/>
    <property type="match status" value="1"/>
</dbReference>
<dbReference type="RefSeq" id="WP_188506572.1">
    <property type="nucleotide sequence ID" value="NZ_BMER01000002.1"/>
</dbReference>
<name>A0A917HVR6_9SPHI</name>
<dbReference type="InterPro" id="IPR041662">
    <property type="entry name" value="SusD-like_2"/>
</dbReference>
<keyword evidence="1" id="KW-0732">Signal</keyword>